<dbReference type="InterPro" id="IPR029010">
    <property type="entry name" value="ThuA-like"/>
</dbReference>
<dbReference type="InterPro" id="IPR029062">
    <property type="entry name" value="Class_I_gatase-like"/>
</dbReference>
<evidence type="ECO:0000313" key="3">
    <source>
        <dbReference type="EMBL" id="QDU26015.1"/>
    </source>
</evidence>
<evidence type="ECO:0000259" key="2">
    <source>
        <dbReference type="Pfam" id="PF06283"/>
    </source>
</evidence>
<dbReference type="RefSeq" id="WP_145085898.1">
    <property type="nucleotide sequence ID" value="NZ_CP036274.1"/>
</dbReference>
<accession>A0A517Y717</accession>
<feature type="domain" description="ThuA-like" evidence="2">
    <location>
        <begin position="89"/>
        <end position="291"/>
    </location>
</feature>
<proteinExistence type="predicted"/>
<keyword evidence="1" id="KW-0732">Signal</keyword>
<dbReference type="KEGG" id="aagg:ETAA8_10870"/>
<keyword evidence="4" id="KW-1185">Reference proteome</keyword>
<dbReference type="EMBL" id="CP036274">
    <property type="protein sequence ID" value="QDU26015.1"/>
    <property type="molecule type" value="Genomic_DNA"/>
</dbReference>
<dbReference type="Pfam" id="PF06283">
    <property type="entry name" value="ThuA"/>
    <property type="match status" value="1"/>
</dbReference>
<name>A0A517Y717_9BACT</name>
<dbReference type="OrthoDB" id="245202at2"/>
<dbReference type="SUPFAM" id="SSF52317">
    <property type="entry name" value="Class I glutamine amidotransferase-like"/>
    <property type="match status" value="1"/>
</dbReference>
<organism evidence="3 4">
    <name type="scientific">Anatilimnocola aggregata</name>
    <dbReference type="NCBI Taxonomy" id="2528021"/>
    <lineage>
        <taxon>Bacteria</taxon>
        <taxon>Pseudomonadati</taxon>
        <taxon>Planctomycetota</taxon>
        <taxon>Planctomycetia</taxon>
        <taxon>Pirellulales</taxon>
        <taxon>Pirellulaceae</taxon>
        <taxon>Anatilimnocola</taxon>
    </lineage>
</organism>
<dbReference type="Gene3D" id="3.40.50.880">
    <property type="match status" value="1"/>
</dbReference>
<gene>
    <name evidence="3" type="ORF">ETAA8_10870</name>
</gene>
<evidence type="ECO:0000313" key="4">
    <source>
        <dbReference type="Proteomes" id="UP000315017"/>
    </source>
</evidence>
<feature type="chain" id="PRO_5022191809" evidence="1">
    <location>
        <begin position="20"/>
        <end position="333"/>
    </location>
</feature>
<sequence precursor="true">MFCRLLFSCLLILPLAASAAGVVYEGTEGLGKGKHVVLVAGDEEYRSEEALPQLGQILAKHHGFKCTVLFPIAEDGTINPDVSNIPGLEALETADLMIVGLRFRDLPDDQMKYMAEYIESGKPIIGLRTSTHAFNIPKGKTYEKYSFNFGGQDYTKGFGRQVLGETWVNHHGKHGSQATRGIFAKGQESHPILMGIADGQIFGPTDVYTVNLPLPGDSVPLVLGQVVDGMKEEDKALEGPKNDPMMPVAWTKTYTTSSGKKARVFTTTMGASQDLLNEGVRRMIVNASFWALGLEGKIPDKTVVDIVGDYKPTRFSFKGYTKGVKPEDHAWKK</sequence>
<dbReference type="AlphaFoldDB" id="A0A517Y717"/>
<protein>
    <submittedName>
        <fullName evidence="3">Trehalose utilization</fullName>
    </submittedName>
</protein>
<reference evidence="3 4" key="1">
    <citation type="submission" date="2019-02" db="EMBL/GenBank/DDBJ databases">
        <title>Deep-cultivation of Planctomycetes and their phenomic and genomic characterization uncovers novel biology.</title>
        <authorList>
            <person name="Wiegand S."/>
            <person name="Jogler M."/>
            <person name="Boedeker C."/>
            <person name="Pinto D."/>
            <person name="Vollmers J."/>
            <person name="Rivas-Marin E."/>
            <person name="Kohn T."/>
            <person name="Peeters S.H."/>
            <person name="Heuer A."/>
            <person name="Rast P."/>
            <person name="Oberbeckmann S."/>
            <person name="Bunk B."/>
            <person name="Jeske O."/>
            <person name="Meyerdierks A."/>
            <person name="Storesund J.E."/>
            <person name="Kallscheuer N."/>
            <person name="Luecker S."/>
            <person name="Lage O.M."/>
            <person name="Pohl T."/>
            <person name="Merkel B.J."/>
            <person name="Hornburger P."/>
            <person name="Mueller R.-W."/>
            <person name="Bruemmer F."/>
            <person name="Labrenz M."/>
            <person name="Spormann A.M."/>
            <person name="Op den Camp H."/>
            <person name="Overmann J."/>
            <person name="Amann R."/>
            <person name="Jetten M.S.M."/>
            <person name="Mascher T."/>
            <person name="Medema M.H."/>
            <person name="Devos D.P."/>
            <person name="Kaster A.-K."/>
            <person name="Ovreas L."/>
            <person name="Rohde M."/>
            <person name="Galperin M.Y."/>
            <person name="Jogler C."/>
        </authorList>
    </citation>
    <scope>NUCLEOTIDE SEQUENCE [LARGE SCALE GENOMIC DNA]</scope>
    <source>
        <strain evidence="3 4">ETA_A8</strain>
    </source>
</reference>
<evidence type="ECO:0000256" key="1">
    <source>
        <dbReference type="SAM" id="SignalP"/>
    </source>
</evidence>
<dbReference type="Proteomes" id="UP000315017">
    <property type="component" value="Chromosome"/>
</dbReference>
<feature type="signal peptide" evidence="1">
    <location>
        <begin position="1"/>
        <end position="19"/>
    </location>
</feature>